<sequence>MPYFLPRSTVLFMYFCLQQRKMPDQQRPDVTTALILSFPFLTVSMDSTATDGGRDDEWTATTDDEATRS</sequence>
<feature type="region of interest" description="Disordered" evidence="1">
    <location>
        <begin position="46"/>
        <end position="69"/>
    </location>
</feature>
<protein>
    <submittedName>
        <fullName evidence="4">Secreted protein</fullName>
    </submittedName>
</protein>
<evidence type="ECO:0000313" key="4">
    <source>
        <dbReference type="WBParaSite" id="GPUH_0001764101-mRNA-1"/>
    </source>
</evidence>
<reference evidence="2 3" key="2">
    <citation type="submission" date="2018-11" db="EMBL/GenBank/DDBJ databases">
        <authorList>
            <consortium name="Pathogen Informatics"/>
        </authorList>
    </citation>
    <scope>NUCLEOTIDE SEQUENCE [LARGE SCALE GENOMIC DNA]</scope>
</reference>
<evidence type="ECO:0000313" key="2">
    <source>
        <dbReference type="EMBL" id="VDN30133.1"/>
    </source>
</evidence>
<dbReference type="Proteomes" id="UP000271098">
    <property type="component" value="Unassembled WGS sequence"/>
</dbReference>
<proteinExistence type="predicted"/>
<gene>
    <name evidence="2" type="ORF">GPUH_LOCUS17619</name>
</gene>
<accession>A0A183E9H8</accession>
<dbReference type="WBParaSite" id="GPUH_0001764101-mRNA-1">
    <property type="protein sequence ID" value="GPUH_0001764101-mRNA-1"/>
    <property type="gene ID" value="GPUH_0001764101"/>
</dbReference>
<dbReference type="EMBL" id="UYRT01085426">
    <property type="protein sequence ID" value="VDN30133.1"/>
    <property type="molecule type" value="Genomic_DNA"/>
</dbReference>
<evidence type="ECO:0000256" key="1">
    <source>
        <dbReference type="SAM" id="MobiDB-lite"/>
    </source>
</evidence>
<evidence type="ECO:0000313" key="3">
    <source>
        <dbReference type="Proteomes" id="UP000271098"/>
    </source>
</evidence>
<keyword evidence="3" id="KW-1185">Reference proteome</keyword>
<reference evidence="4" key="1">
    <citation type="submission" date="2016-06" db="UniProtKB">
        <authorList>
            <consortium name="WormBaseParasite"/>
        </authorList>
    </citation>
    <scope>IDENTIFICATION</scope>
</reference>
<organism evidence="4">
    <name type="scientific">Gongylonema pulchrum</name>
    <dbReference type="NCBI Taxonomy" id="637853"/>
    <lineage>
        <taxon>Eukaryota</taxon>
        <taxon>Metazoa</taxon>
        <taxon>Ecdysozoa</taxon>
        <taxon>Nematoda</taxon>
        <taxon>Chromadorea</taxon>
        <taxon>Rhabditida</taxon>
        <taxon>Spirurina</taxon>
        <taxon>Spiruromorpha</taxon>
        <taxon>Spiruroidea</taxon>
        <taxon>Gongylonematidae</taxon>
        <taxon>Gongylonema</taxon>
    </lineage>
</organism>
<name>A0A183E9H8_9BILA</name>
<dbReference type="AlphaFoldDB" id="A0A183E9H8"/>